<name>A0A9P8VQW9_9HYPO</name>
<keyword evidence="3" id="KW-1185">Reference proteome</keyword>
<feature type="compositionally biased region" description="Polar residues" evidence="1">
    <location>
        <begin position="34"/>
        <end position="43"/>
    </location>
</feature>
<comment type="caution">
    <text evidence="2">The sequence shown here is derived from an EMBL/GenBank/DDBJ whole genome shotgun (WGS) entry which is preliminary data.</text>
</comment>
<reference evidence="2 3" key="1">
    <citation type="journal article" date="2021" name="Nat. Commun.">
        <title>Genetic determinants of endophytism in the Arabidopsis root mycobiome.</title>
        <authorList>
            <person name="Mesny F."/>
            <person name="Miyauchi S."/>
            <person name="Thiergart T."/>
            <person name="Pickel B."/>
            <person name="Atanasova L."/>
            <person name="Karlsson M."/>
            <person name="Huettel B."/>
            <person name="Barry K.W."/>
            <person name="Haridas S."/>
            <person name="Chen C."/>
            <person name="Bauer D."/>
            <person name="Andreopoulos W."/>
            <person name="Pangilinan J."/>
            <person name="LaButti K."/>
            <person name="Riley R."/>
            <person name="Lipzen A."/>
            <person name="Clum A."/>
            <person name="Drula E."/>
            <person name="Henrissat B."/>
            <person name="Kohler A."/>
            <person name="Grigoriev I.V."/>
            <person name="Martin F.M."/>
            <person name="Hacquard S."/>
        </authorList>
    </citation>
    <scope>NUCLEOTIDE SEQUENCE [LARGE SCALE GENOMIC DNA]</scope>
    <source>
        <strain evidence="2 3">MPI-CAGE-CH-0241</strain>
    </source>
</reference>
<accession>A0A9P8VQW9</accession>
<proteinExistence type="predicted"/>
<feature type="compositionally biased region" description="Polar residues" evidence="1">
    <location>
        <begin position="1"/>
        <end position="12"/>
    </location>
</feature>
<dbReference type="Proteomes" id="UP000777438">
    <property type="component" value="Unassembled WGS sequence"/>
</dbReference>
<gene>
    <name evidence="2" type="ORF">B0T10DRAFT_569465</name>
</gene>
<protein>
    <submittedName>
        <fullName evidence="2">Uncharacterized protein</fullName>
    </submittedName>
</protein>
<evidence type="ECO:0000256" key="1">
    <source>
        <dbReference type="SAM" id="MobiDB-lite"/>
    </source>
</evidence>
<evidence type="ECO:0000313" key="3">
    <source>
        <dbReference type="Proteomes" id="UP000777438"/>
    </source>
</evidence>
<sequence length="120" mass="12807">MAQLNGNSNGHQETNDRTSGSNSNGVNGNGNGHLHTSQDLGNESKSAAFEPIAICRMACPLPKRISSPEDYRSFSLRGETLDAACQQLDSLSTATTRFNIDGYYSTTGKPESTNTQFGST</sequence>
<dbReference type="EMBL" id="JAGPYM010000104">
    <property type="protein sequence ID" value="KAH6867401.1"/>
    <property type="molecule type" value="Genomic_DNA"/>
</dbReference>
<dbReference type="AlphaFoldDB" id="A0A9P8VQW9"/>
<feature type="region of interest" description="Disordered" evidence="1">
    <location>
        <begin position="1"/>
        <end position="43"/>
    </location>
</feature>
<evidence type="ECO:0000313" key="2">
    <source>
        <dbReference type="EMBL" id="KAH6867401.1"/>
    </source>
</evidence>
<organism evidence="2 3">
    <name type="scientific">Thelonectria olida</name>
    <dbReference type="NCBI Taxonomy" id="1576542"/>
    <lineage>
        <taxon>Eukaryota</taxon>
        <taxon>Fungi</taxon>
        <taxon>Dikarya</taxon>
        <taxon>Ascomycota</taxon>
        <taxon>Pezizomycotina</taxon>
        <taxon>Sordariomycetes</taxon>
        <taxon>Hypocreomycetidae</taxon>
        <taxon>Hypocreales</taxon>
        <taxon>Nectriaceae</taxon>
        <taxon>Thelonectria</taxon>
    </lineage>
</organism>
<dbReference type="OrthoDB" id="4949127at2759"/>